<evidence type="ECO:0000313" key="3">
    <source>
        <dbReference type="Proteomes" id="UP000219048"/>
    </source>
</evidence>
<organism evidence="2 3">
    <name type="scientific">Flagellimonas pacifica</name>
    <dbReference type="NCBI Taxonomy" id="1247520"/>
    <lineage>
        <taxon>Bacteria</taxon>
        <taxon>Pseudomonadati</taxon>
        <taxon>Bacteroidota</taxon>
        <taxon>Flavobacteriia</taxon>
        <taxon>Flavobacteriales</taxon>
        <taxon>Flavobacteriaceae</taxon>
        <taxon>Flagellimonas</taxon>
    </lineage>
</organism>
<name>A0A285MUS3_9FLAO</name>
<proteinExistence type="predicted"/>
<evidence type="ECO:0000259" key="1">
    <source>
        <dbReference type="Pfam" id="PF22526"/>
    </source>
</evidence>
<accession>A0A285MUS3</accession>
<keyword evidence="3" id="KW-1185">Reference proteome</keyword>
<dbReference type="Pfam" id="PF22526">
    <property type="entry name" value="DUF7000"/>
    <property type="match status" value="1"/>
</dbReference>
<sequence length="162" mass="19164">MKESLNQHFPQYKEQVTLGHVPKAYKALMAYLMGLRNHFINQYSGEFIVGSFYQGYMDMSYFPITPKSLKSQKLKIGLMFNHEKLRFEIWLVGQNKQVQKNHWELFQSNNWNRYPLSSTPKESIIEHILVENPNFNDLDTLNQTLEKGTLKFIHDVSEVFTE</sequence>
<dbReference type="Proteomes" id="UP000219048">
    <property type="component" value="Unassembled WGS sequence"/>
</dbReference>
<reference evidence="3" key="1">
    <citation type="submission" date="2017-09" db="EMBL/GenBank/DDBJ databases">
        <authorList>
            <person name="Varghese N."/>
            <person name="Submissions S."/>
        </authorList>
    </citation>
    <scope>NUCLEOTIDE SEQUENCE [LARGE SCALE GENOMIC DNA]</scope>
    <source>
        <strain evidence="3">DSM 25885</strain>
    </source>
</reference>
<protein>
    <recommendedName>
        <fullName evidence="1">DUF7000 domain-containing protein</fullName>
    </recommendedName>
</protein>
<dbReference type="RefSeq" id="WP_097046383.1">
    <property type="nucleotide sequence ID" value="NZ_OBEH01000004.1"/>
</dbReference>
<dbReference type="AlphaFoldDB" id="A0A285MUS3"/>
<gene>
    <name evidence="2" type="ORF">SAMN06265377_2753</name>
</gene>
<dbReference type="EMBL" id="OBEH01000004">
    <property type="protein sequence ID" value="SNZ00925.1"/>
    <property type="molecule type" value="Genomic_DNA"/>
</dbReference>
<dbReference type="InterPro" id="IPR054269">
    <property type="entry name" value="DUF7000"/>
</dbReference>
<feature type="domain" description="DUF7000" evidence="1">
    <location>
        <begin position="5"/>
        <end position="159"/>
    </location>
</feature>
<dbReference type="OrthoDB" id="9816011at2"/>
<evidence type="ECO:0000313" key="2">
    <source>
        <dbReference type="EMBL" id="SNZ00925.1"/>
    </source>
</evidence>